<name>A0A810NAT1_9ACTN</name>
<dbReference type="AlphaFoldDB" id="A0A810NAT1"/>
<feature type="region of interest" description="Disordered" evidence="1">
    <location>
        <begin position="323"/>
        <end position="355"/>
    </location>
</feature>
<feature type="compositionally biased region" description="Basic and acidic residues" evidence="1">
    <location>
        <begin position="329"/>
        <end position="355"/>
    </location>
</feature>
<dbReference type="InterPro" id="IPR016024">
    <property type="entry name" value="ARM-type_fold"/>
</dbReference>
<dbReference type="EMBL" id="AP023359">
    <property type="protein sequence ID" value="BCJ69504.1"/>
    <property type="molecule type" value="Genomic_DNA"/>
</dbReference>
<dbReference type="Proteomes" id="UP000680866">
    <property type="component" value="Chromosome"/>
</dbReference>
<dbReference type="InterPro" id="IPR011989">
    <property type="entry name" value="ARM-like"/>
</dbReference>
<evidence type="ECO:0000256" key="1">
    <source>
        <dbReference type="SAM" id="MobiDB-lite"/>
    </source>
</evidence>
<dbReference type="KEGG" id="pry:Prubr_65250"/>
<evidence type="ECO:0000313" key="2">
    <source>
        <dbReference type="EMBL" id="BCJ69504.1"/>
    </source>
</evidence>
<protein>
    <recommendedName>
        <fullName evidence="4">Leucine rich repeat variant</fullName>
    </recommendedName>
</protein>
<proteinExistence type="predicted"/>
<keyword evidence="3" id="KW-1185">Reference proteome</keyword>
<gene>
    <name evidence="2" type="ORF">Prubr_65250</name>
</gene>
<organism evidence="2 3">
    <name type="scientific">Polymorphospora rubra</name>
    <dbReference type="NCBI Taxonomy" id="338584"/>
    <lineage>
        <taxon>Bacteria</taxon>
        <taxon>Bacillati</taxon>
        <taxon>Actinomycetota</taxon>
        <taxon>Actinomycetes</taxon>
        <taxon>Micromonosporales</taxon>
        <taxon>Micromonosporaceae</taxon>
        <taxon>Polymorphospora</taxon>
    </lineage>
</organism>
<evidence type="ECO:0008006" key="4">
    <source>
        <dbReference type="Google" id="ProtNLM"/>
    </source>
</evidence>
<dbReference type="RefSeq" id="WP_212818822.1">
    <property type="nucleotide sequence ID" value="NZ_AP023359.1"/>
</dbReference>
<sequence>MFDDLWLLLPPTAAEDPADAPRAFDPRTNLWRDVPTVDPVLCGLAHNPAAPTDVLLGLLAAHGDAVPDAFNRRADLPPVVVEAMLRHPSPRIRAALAVNRYVDPLIRLRLVDDPDHRVVEALGTDPDLALPDRAFARSFDRLVQYFQRTQMTADELHTEAIDAMSRNRRSVPVAARHNEPRVRTAALDALGMLDEATRDAVKQALLRDPAPQVRAAAARYDADLVRVHEPADLPRNGYAYRGLLRERRLSRPLIAHVLAIDADDGIGGVSAMAGNRTLPPDVVDALFDHPSPDVRCSLAARDNLSHAQLRRLATDSDVAVRTAASTHPRLTETERAAIDIDASTSREHRPHGRIEFSNRRDEYPWMRPATLPPPEQSLRWATSVNPLLRRRAAADPRLPADIVAALAQDTDLGVRVLLAQHHPAAPPALLLRSYREYNGRGRARLLAMPNFPTTDLARLADDPDPAVRRLAARDPLATPALVERLTHDPALKVRRAMAACPRLPLPRVVALLDDPDLAEPAAANPALPTDMMRQRLTTARLTPHEPTHRRP</sequence>
<evidence type="ECO:0000313" key="3">
    <source>
        <dbReference type="Proteomes" id="UP000680866"/>
    </source>
</evidence>
<dbReference type="Gene3D" id="1.25.10.10">
    <property type="entry name" value="Leucine-rich Repeat Variant"/>
    <property type="match status" value="3"/>
</dbReference>
<reference evidence="2" key="1">
    <citation type="submission" date="2020-08" db="EMBL/GenBank/DDBJ databases">
        <title>Whole genome shotgun sequence of Polymorphospora rubra NBRC 101157.</title>
        <authorList>
            <person name="Komaki H."/>
            <person name="Tamura T."/>
        </authorList>
    </citation>
    <scope>NUCLEOTIDE SEQUENCE</scope>
    <source>
        <strain evidence="2">NBRC 101157</strain>
    </source>
</reference>
<dbReference type="SUPFAM" id="SSF48371">
    <property type="entry name" value="ARM repeat"/>
    <property type="match status" value="2"/>
</dbReference>
<accession>A0A810NAT1</accession>